<evidence type="ECO:0000256" key="2">
    <source>
        <dbReference type="ARBA" id="ARBA00022679"/>
    </source>
</evidence>
<dbReference type="GO" id="GO:0016301">
    <property type="term" value="F:kinase activity"/>
    <property type="evidence" value="ECO:0007669"/>
    <property type="project" value="UniProtKB-KW"/>
</dbReference>
<evidence type="ECO:0000256" key="1">
    <source>
        <dbReference type="ARBA" id="ARBA00013247"/>
    </source>
</evidence>
<feature type="domain" description="Ribose-phosphate pyrophosphokinase N-terminal" evidence="8">
    <location>
        <begin position="207"/>
        <end position="326"/>
    </location>
</feature>
<evidence type="ECO:0000256" key="3">
    <source>
        <dbReference type="ARBA" id="ARBA00022727"/>
    </source>
</evidence>
<sequence>MPAPLDGVSLFACSSKVRRGPKPVTTLVQTSYPLRRLFRRLDFAPAPRDDSLGHLLAVWQARRDELIFPSKSGLDIESLDPQGKFAFVYGVAEKGRNYTLRSGARSVDAVLGHCDVGASLSDAPRRRGAVRLRRLFDAVREAGEPLLAEFTLDEAGSEAEAVEMLLAPLSEDGRTIDAIVGGLSLRAIETDALSPKRRAVARPDGPMLFALGSSASFGQRVARHLGIMLAAHEERFFEDGEHKARPLVSIRDRDVYVIDSLTGDLRHTSNDKLCRMLFFIGTLKDSGAGRVTAVVPYLCYARKDRRTKSRDPVTTRYVAQLFEAVGTDRLMNMEIHNLAAFQNAFRCPTVHLDANSAFISHFAAKIGDVPVAVVSPDLGGAKRAEIFRERLETMLGRPVAKGFMDKQRSGGVVTGELFAGDVDGRMVIVVDDLISTGTTMARVAAVCRAKGATKVSVVVTHGLFTGGADTLWSEAAIDEVVITDTVPLPALDAAAVANRLVVLETADIFADAIVACRGADSSLHRRR</sequence>
<keyword evidence="5" id="KW-0418">Kinase</keyword>
<evidence type="ECO:0000256" key="5">
    <source>
        <dbReference type="ARBA" id="ARBA00022777"/>
    </source>
</evidence>
<comment type="caution">
    <text evidence="9">The sequence shown here is derived from an EMBL/GenBank/DDBJ whole genome shotgun (WGS) entry which is preliminary data.</text>
</comment>
<dbReference type="FunFam" id="3.40.50.2020:FF:000014">
    <property type="entry name" value="Ribose-phosphate pyrophosphokinase 1"/>
    <property type="match status" value="1"/>
</dbReference>
<dbReference type="Pfam" id="PF13793">
    <property type="entry name" value="Pribosyltran_N"/>
    <property type="match status" value="1"/>
</dbReference>
<keyword evidence="3" id="KW-0545">Nucleotide biosynthesis</keyword>
<dbReference type="GO" id="GO:0005524">
    <property type="term" value="F:ATP binding"/>
    <property type="evidence" value="ECO:0007669"/>
    <property type="project" value="UniProtKB-KW"/>
</dbReference>
<keyword evidence="4" id="KW-0547">Nucleotide-binding</keyword>
<dbReference type="GO" id="GO:0000287">
    <property type="term" value="F:magnesium ion binding"/>
    <property type="evidence" value="ECO:0007669"/>
    <property type="project" value="InterPro"/>
</dbReference>
<dbReference type="CDD" id="cd06223">
    <property type="entry name" value="PRTases_typeI"/>
    <property type="match status" value="1"/>
</dbReference>
<evidence type="ECO:0000313" key="9">
    <source>
        <dbReference type="EMBL" id="HET99583.1"/>
    </source>
</evidence>
<evidence type="ECO:0000259" key="8">
    <source>
        <dbReference type="Pfam" id="PF13793"/>
    </source>
</evidence>
<dbReference type="InterPro" id="IPR029057">
    <property type="entry name" value="PRTase-like"/>
</dbReference>
<keyword evidence="6" id="KW-0067">ATP-binding</keyword>
<proteinExistence type="predicted"/>
<dbReference type="Proteomes" id="UP000885680">
    <property type="component" value="Unassembled WGS sequence"/>
</dbReference>
<dbReference type="InterPro" id="IPR005946">
    <property type="entry name" value="Rib-P_diPkinase"/>
</dbReference>
<dbReference type="Pfam" id="PF14572">
    <property type="entry name" value="Pribosyl_synth"/>
    <property type="match status" value="1"/>
</dbReference>
<dbReference type="InterPro" id="IPR029099">
    <property type="entry name" value="Pribosyltran_N"/>
</dbReference>
<evidence type="ECO:0000256" key="4">
    <source>
        <dbReference type="ARBA" id="ARBA00022741"/>
    </source>
</evidence>
<name>A0A9C9TFZ4_9HYPH</name>
<evidence type="ECO:0000256" key="6">
    <source>
        <dbReference type="ARBA" id="ARBA00022840"/>
    </source>
</evidence>
<evidence type="ECO:0000256" key="7">
    <source>
        <dbReference type="ARBA" id="ARBA00049535"/>
    </source>
</evidence>
<dbReference type="EMBL" id="DRGN01000061">
    <property type="protein sequence ID" value="HET99583.1"/>
    <property type="molecule type" value="Genomic_DNA"/>
</dbReference>
<evidence type="ECO:0000313" key="10">
    <source>
        <dbReference type="Proteomes" id="UP000885680"/>
    </source>
</evidence>
<dbReference type="GO" id="GO:0006015">
    <property type="term" value="P:5-phosphoribose 1-diphosphate biosynthetic process"/>
    <property type="evidence" value="ECO:0007669"/>
    <property type="project" value="TreeGrafter"/>
</dbReference>
<dbReference type="EC" id="2.7.6.1" evidence="1"/>
<dbReference type="PANTHER" id="PTHR10210:SF32">
    <property type="entry name" value="RIBOSE-PHOSPHATE PYROPHOSPHOKINASE 2"/>
    <property type="match status" value="1"/>
</dbReference>
<dbReference type="PANTHER" id="PTHR10210">
    <property type="entry name" value="RIBOSE-PHOSPHATE DIPHOSPHOKINASE FAMILY MEMBER"/>
    <property type="match status" value="1"/>
</dbReference>
<organism evidence="9 10">
    <name type="scientific">Aurantimonas coralicida</name>
    <dbReference type="NCBI Taxonomy" id="182270"/>
    <lineage>
        <taxon>Bacteria</taxon>
        <taxon>Pseudomonadati</taxon>
        <taxon>Pseudomonadota</taxon>
        <taxon>Alphaproteobacteria</taxon>
        <taxon>Hyphomicrobiales</taxon>
        <taxon>Aurantimonadaceae</taxon>
        <taxon>Aurantimonas</taxon>
    </lineage>
</organism>
<gene>
    <name evidence="9" type="ORF">ENH89_04285</name>
</gene>
<protein>
    <recommendedName>
        <fullName evidence="1">ribose-phosphate diphosphokinase</fullName>
        <ecNumber evidence="1">2.7.6.1</ecNumber>
    </recommendedName>
</protein>
<dbReference type="GO" id="GO:0004749">
    <property type="term" value="F:ribose phosphate diphosphokinase activity"/>
    <property type="evidence" value="ECO:0007669"/>
    <property type="project" value="UniProtKB-EC"/>
</dbReference>
<comment type="catalytic activity">
    <reaction evidence="7">
        <text>D-ribose 5-phosphate + ATP = 5-phospho-alpha-D-ribose 1-diphosphate + AMP + H(+)</text>
        <dbReference type="Rhea" id="RHEA:15609"/>
        <dbReference type="ChEBI" id="CHEBI:15378"/>
        <dbReference type="ChEBI" id="CHEBI:30616"/>
        <dbReference type="ChEBI" id="CHEBI:58017"/>
        <dbReference type="ChEBI" id="CHEBI:78346"/>
        <dbReference type="ChEBI" id="CHEBI:456215"/>
        <dbReference type="EC" id="2.7.6.1"/>
    </reaction>
</comment>
<dbReference type="SUPFAM" id="SSF53271">
    <property type="entry name" value="PRTase-like"/>
    <property type="match status" value="2"/>
</dbReference>
<reference evidence="9" key="1">
    <citation type="journal article" date="2020" name="mSystems">
        <title>Genome- and Community-Level Interaction Insights into Carbon Utilization and Element Cycling Functions of Hydrothermarchaeota in Hydrothermal Sediment.</title>
        <authorList>
            <person name="Zhou Z."/>
            <person name="Liu Y."/>
            <person name="Xu W."/>
            <person name="Pan J."/>
            <person name="Luo Z.H."/>
            <person name="Li M."/>
        </authorList>
    </citation>
    <scope>NUCLEOTIDE SEQUENCE</scope>
    <source>
        <strain evidence="9">HyVt-347</strain>
    </source>
</reference>
<dbReference type="Gene3D" id="3.40.50.2020">
    <property type="match status" value="2"/>
</dbReference>
<dbReference type="GO" id="GO:0005737">
    <property type="term" value="C:cytoplasm"/>
    <property type="evidence" value="ECO:0007669"/>
    <property type="project" value="TreeGrafter"/>
</dbReference>
<keyword evidence="2" id="KW-0808">Transferase</keyword>
<accession>A0A9C9TFZ4</accession>
<dbReference type="AlphaFoldDB" id="A0A9C9TFZ4"/>
<dbReference type="InterPro" id="IPR000836">
    <property type="entry name" value="PRTase_dom"/>
</dbReference>
<dbReference type="GO" id="GO:0006164">
    <property type="term" value="P:purine nucleotide biosynthetic process"/>
    <property type="evidence" value="ECO:0007669"/>
    <property type="project" value="TreeGrafter"/>
</dbReference>
<dbReference type="NCBIfam" id="TIGR01251">
    <property type="entry name" value="ribP_PPkin"/>
    <property type="match status" value="1"/>
</dbReference>
<dbReference type="GO" id="GO:0002189">
    <property type="term" value="C:ribose phosphate diphosphokinase complex"/>
    <property type="evidence" value="ECO:0007669"/>
    <property type="project" value="TreeGrafter"/>
</dbReference>
<dbReference type="SMART" id="SM01400">
    <property type="entry name" value="Pribosyltran_N"/>
    <property type="match status" value="1"/>
</dbReference>